<evidence type="ECO:0000313" key="3">
    <source>
        <dbReference type="Proteomes" id="UP000203589"/>
    </source>
</evidence>
<organism evidence="2 3">
    <name type="scientific">Antarctobacter heliothermus</name>
    <dbReference type="NCBI Taxonomy" id="74033"/>
    <lineage>
        <taxon>Bacteria</taxon>
        <taxon>Pseudomonadati</taxon>
        <taxon>Pseudomonadota</taxon>
        <taxon>Alphaproteobacteria</taxon>
        <taxon>Rhodobacterales</taxon>
        <taxon>Roseobacteraceae</taxon>
        <taxon>Antarctobacter</taxon>
    </lineage>
</organism>
<feature type="compositionally biased region" description="Basic and acidic residues" evidence="1">
    <location>
        <begin position="59"/>
        <end position="79"/>
    </location>
</feature>
<keyword evidence="3" id="KW-1185">Reference proteome</keyword>
<evidence type="ECO:0000313" key="2">
    <source>
        <dbReference type="EMBL" id="ASP23332.1"/>
    </source>
</evidence>
<dbReference type="AlphaFoldDB" id="A0A222EB07"/>
<dbReference type="Proteomes" id="UP000203589">
    <property type="component" value="Plasmid pSMS3-1"/>
</dbReference>
<evidence type="ECO:0000256" key="1">
    <source>
        <dbReference type="SAM" id="MobiDB-lite"/>
    </source>
</evidence>
<geneLocation type="plasmid" evidence="3">
    <name>psms3-1</name>
</geneLocation>
<dbReference type="KEGG" id="aht:ANTHELSMS3_04944"/>
<accession>A0A222EB07</accession>
<name>A0A222EB07_9RHOB</name>
<proteinExistence type="predicted"/>
<keyword evidence="2" id="KW-0614">Plasmid</keyword>
<feature type="region of interest" description="Disordered" evidence="1">
    <location>
        <begin position="54"/>
        <end position="79"/>
    </location>
</feature>
<gene>
    <name evidence="2" type="ORF">ANTHELSMS3_04944</name>
</gene>
<protein>
    <submittedName>
        <fullName evidence="2">Uncharacterized protein</fullName>
    </submittedName>
</protein>
<reference evidence="2 3" key="1">
    <citation type="submission" date="2017-07" db="EMBL/GenBank/DDBJ databases">
        <title>Genome Sequence of Antarctobacter heliothermus Strain SMS3 Isolated from a culture of the Diatom Skeletonema marinoi.</title>
        <authorList>
            <person name="Topel M."/>
            <person name="Pinder M.I.M."/>
            <person name="Johansson O.N."/>
            <person name="Kourtchenko O."/>
            <person name="Godhe A."/>
            <person name="Clarke A.K."/>
        </authorList>
    </citation>
    <scope>NUCLEOTIDE SEQUENCE [LARGE SCALE GENOMIC DNA]</scope>
    <source>
        <strain evidence="2 3">SMS3</strain>
        <plasmid evidence="3">Plasmid psms3-1</plasmid>
    </source>
</reference>
<sequence length="79" mass="8928">MIGLVRDWSPVAHFATTRVLRDLEGDGRLMDIQSNEYVILDVFSPPFLRLGASQSGATLERRMPRERPPTQSAHRDHGV</sequence>
<dbReference type="EMBL" id="CP022541">
    <property type="protein sequence ID" value="ASP23332.1"/>
    <property type="molecule type" value="Genomic_DNA"/>
</dbReference>